<feature type="region of interest" description="Disordered" evidence="1">
    <location>
        <begin position="36"/>
        <end position="62"/>
    </location>
</feature>
<dbReference type="OrthoDB" id="2976692at2759"/>
<protein>
    <submittedName>
        <fullName evidence="2">Uncharacterized protein</fullName>
    </submittedName>
</protein>
<reference evidence="2 3" key="1">
    <citation type="journal article" date="2020" name="ISME J.">
        <title>Uncovering the hidden diversity of litter-decomposition mechanisms in mushroom-forming fungi.</title>
        <authorList>
            <person name="Floudas D."/>
            <person name="Bentzer J."/>
            <person name="Ahren D."/>
            <person name="Johansson T."/>
            <person name="Persson P."/>
            <person name="Tunlid A."/>
        </authorList>
    </citation>
    <scope>NUCLEOTIDE SEQUENCE [LARGE SCALE GENOMIC DNA]</scope>
    <source>
        <strain evidence="2 3">CBS 291.85</strain>
    </source>
</reference>
<accession>A0A8H5CR00</accession>
<dbReference type="EMBL" id="JAACJM010000115">
    <property type="protein sequence ID" value="KAF5345052.1"/>
    <property type="molecule type" value="Genomic_DNA"/>
</dbReference>
<evidence type="ECO:0000313" key="3">
    <source>
        <dbReference type="Proteomes" id="UP000559256"/>
    </source>
</evidence>
<comment type="caution">
    <text evidence="2">The sequence shown here is derived from an EMBL/GenBank/DDBJ whole genome shotgun (WGS) entry which is preliminary data.</text>
</comment>
<evidence type="ECO:0000256" key="1">
    <source>
        <dbReference type="SAM" id="MobiDB-lite"/>
    </source>
</evidence>
<name>A0A8H5CR00_9AGAR</name>
<feature type="compositionally biased region" description="Acidic residues" evidence="1">
    <location>
        <begin position="44"/>
        <end position="59"/>
    </location>
</feature>
<dbReference type="Proteomes" id="UP000559256">
    <property type="component" value="Unassembled WGS sequence"/>
</dbReference>
<gene>
    <name evidence="2" type="ORF">D9758_010466</name>
</gene>
<dbReference type="AlphaFoldDB" id="A0A8H5CR00"/>
<proteinExistence type="predicted"/>
<evidence type="ECO:0000313" key="2">
    <source>
        <dbReference type="EMBL" id="KAF5345052.1"/>
    </source>
</evidence>
<keyword evidence="3" id="KW-1185">Reference proteome</keyword>
<sequence length="230" mass="25343">MSTGEGGCCPNGMVMVEGMCMATDKIDEEVTSGGCGCHHSSGTDSDDADAEEDDEDENEMDRQEDIDIDLKIRYGQCYRLTTLPDGKEVGSNRENRVYTPGGLFKDIPFRVCRSTRDCSEGNGPDDDVVFASRSRFFLQDQMGKYNDPKSTPGWVSTSTKTRGVLKMKFTAKSDEATTFTGLMGDIMSSSCDDCSVLKVDGIPPMLQFSPVECAFTNQIDSDQRRMEDEL</sequence>
<organism evidence="2 3">
    <name type="scientific">Tetrapyrgos nigripes</name>
    <dbReference type="NCBI Taxonomy" id="182062"/>
    <lineage>
        <taxon>Eukaryota</taxon>
        <taxon>Fungi</taxon>
        <taxon>Dikarya</taxon>
        <taxon>Basidiomycota</taxon>
        <taxon>Agaricomycotina</taxon>
        <taxon>Agaricomycetes</taxon>
        <taxon>Agaricomycetidae</taxon>
        <taxon>Agaricales</taxon>
        <taxon>Marasmiineae</taxon>
        <taxon>Marasmiaceae</taxon>
        <taxon>Tetrapyrgos</taxon>
    </lineage>
</organism>